<dbReference type="Proteomes" id="UP001500791">
    <property type="component" value="Unassembled WGS sequence"/>
</dbReference>
<reference evidence="1 2" key="1">
    <citation type="journal article" date="2019" name="Int. J. Syst. Evol. Microbiol.">
        <title>The Global Catalogue of Microorganisms (GCM) 10K type strain sequencing project: providing services to taxonomists for standard genome sequencing and annotation.</title>
        <authorList>
            <consortium name="The Broad Institute Genomics Platform"/>
            <consortium name="The Broad Institute Genome Sequencing Center for Infectious Disease"/>
            <person name="Wu L."/>
            <person name="Ma J."/>
        </authorList>
    </citation>
    <scope>NUCLEOTIDE SEQUENCE [LARGE SCALE GENOMIC DNA]</scope>
    <source>
        <strain evidence="1 2">JCM 13476</strain>
    </source>
</reference>
<keyword evidence="2" id="KW-1185">Reference proteome</keyword>
<gene>
    <name evidence="1" type="ORF">GCM10009093_16860</name>
</gene>
<accession>A0ABN0YCE0</accession>
<evidence type="ECO:0000313" key="1">
    <source>
        <dbReference type="EMBL" id="GAA0390864.1"/>
    </source>
</evidence>
<protein>
    <submittedName>
        <fullName evidence="1">Uncharacterized protein</fullName>
    </submittedName>
</protein>
<name>A0ABN0YCE0_9CAUL</name>
<proteinExistence type="predicted"/>
<comment type="caution">
    <text evidence="1">The sequence shown here is derived from an EMBL/GenBank/DDBJ whole genome shotgun (WGS) entry which is preliminary data.</text>
</comment>
<dbReference type="EMBL" id="BAAAEJ010000007">
    <property type="protein sequence ID" value="GAA0390864.1"/>
    <property type="molecule type" value="Genomic_DNA"/>
</dbReference>
<evidence type="ECO:0000313" key="2">
    <source>
        <dbReference type="Proteomes" id="UP001500791"/>
    </source>
</evidence>
<organism evidence="1 2">
    <name type="scientific">Brevundimonas terrae</name>
    <dbReference type="NCBI Taxonomy" id="363631"/>
    <lineage>
        <taxon>Bacteria</taxon>
        <taxon>Pseudomonadati</taxon>
        <taxon>Pseudomonadota</taxon>
        <taxon>Alphaproteobacteria</taxon>
        <taxon>Caulobacterales</taxon>
        <taxon>Caulobacteraceae</taxon>
        <taxon>Brevundimonas</taxon>
    </lineage>
</organism>
<sequence>MIGVHIGGSLEQPVARFGNDVAKPEKACVNGFSVQEVSHPRMAPVWSVQAEGSRCRRLELVIYGQAPKGFETAIPASPLRAGVRYYVRASGQTGGPLTRVPWMGGGDYIFEDGAWRPVDPRQLQP</sequence>